<feature type="domain" description="Endoribonuclease YicC-like C-terminal" evidence="7">
    <location>
        <begin position="174"/>
        <end position="288"/>
    </location>
</feature>
<dbReference type="RefSeq" id="WP_014235612.1">
    <property type="nucleotide sequence ID" value="NC_016616.1"/>
</dbReference>
<keyword evidence="2" id="KW-0540">Nuclease</keyword>
<keyword evidence="4" id="KW-0378">Hydrolase</keyword>
<dbReference type="OrthoDB" id="9771229at2"/>
<dbReference type="PANTHER" id="PTHR30636:SF3">
    <property type="entry name" value="UPF0701 PROTEIN YICC"/>
    <property type="match status" value="1"/>
</dbReference>
<keyword evidence="3" id="KW-0255">Endonuclease</keyword>
<dbReference type="PANTHER" id="PTHR30636">
    <property type="entry name" value="UPF0701 PROTEIN YICC"/>
    <property type="match status" value="1"/>
</dbReference>
<dbReference type="Pfam" id="PF08340">
    <property type="entry name" value="YicC-like_C"/>
    <property type="match status" value="1"/>
</dbReference>
<accession>G8QFA1</accession>
<evidence type="ECO:0000256" key="2">
    <source>
        <dbReference type="ARBA" id="ARBA00022722"/>
    </source>
</evidence>
<dbReference type="InterPro" id="IPR005229">
    <property type="entry name" value="YicC/YloC-like"/>
</dbReference>
<dbReference type="eggNOG" id="COG1561">
    <property type="taxonomic scope" value="Bacteria"/>
</dbReference>
<evidence type="ECO:0000259" key="7">
    <source>
        <dbReference type="Pfam" id="PF08340"/>
    </source>
</evidence>
<dbReference type="Proteomes" id="UP000005633">
    <property type="component" value="Chromosome"/>
</dbReference>
<organism evidence="8 9">
    <name type="scientific">Azospira oryzae (strain ATCC BAA-33 / DSM 13638 / PS)</name>
    <name type="common">Dechlorosoma suillum</name>
    <dbReference type="NCBI Taxonomy" id="640081"/>
    <lineage>
        <taxon>Bacteria</taxon>
        <taxon>Pseudomonadati</taxon>
        <taxon>Pseudomonadota</taxon>
        <taxon>Betaproteobacteria</taxon>
        <taxon>Rhodocyclales</taxon>
        <taxon>Rhodocyclaceae</taxon>
        <taxon>Azospira</taxon>
    </lineage>
</organism>
<comment type="similarity">
    <text evidence="5">Belongs to the YicC/YloC family.</text>
</comment>
<gene>
    <name evidence="8" type="ordered locus">Dsui_0497</name>
</gene>
<dbReference type="GO" id="GO:0016787">
    <property type="term" value="F:hydrolase activity"/>
    <property type="evidence" value="ECO:0007669"/>
    <property type="project" value="UniProtKB-KW"/>
</dbReference>
<evidence type="ECO:0000313" key="9">
    <source>
        <dbReference type="Proteomes" id="UP000005633"/>
    </source>
</evidence>
<reference evidence="8 9" key="1">
    <citation type="journal article" date="2012" name="J. Bacteriol.">
        <title>Complete genome sequence of the anaerobic perchlorate-reducing bacterium Azospira suillum strain PS.</title>
        <authorList>
            <person name="Byrne-Bailey K.G."/>
            <person name="Coates J.D."/>
        </authorList>
    </citation>
    <scope>NUCLEOTIDE SEQUENCE [LARGE SCALE GENOMIC DNA]</scope>
    <source>
        <strain evidence="9">ATCC BAA-33 / DSM 13638 / PS</strain>
    </source>
</reference>
<sequence length="288" mass="31793">MIYSMTGYAAKTREVAGGSLHLELRSVNSRFLDIHFRIVDDLRVLEPALREAITAKLARGKVELRLNLVASQSQNRQLAINADLLTQLQALEGQVRQTLPNAAALSVAEVLRWPGMLGEPEVDTAALHAAVQATLKEALDDFTASRAREGAKLAAMIQERVDKIRATVAAVAPLIPQAQAAYQDKLKQRLVEALGSADDERVRQEVVLYATRIDVDEELSRLQAHLTEVERILKAGGNAGKRLDFLMQELNREANTLGSKSVLSEVSKASMDLKLLIEQMREQIQNIE</sequence>
<comment type="cofactor">
    <cofactor evidence="1">
        <name>a divalent metal cation</name>
        <dbReference type="ChEBI" id="CHEBI:60240"/>
    </cofactor>
</comment>
<dbReference type="Pfam" id="PF03755">
    <property type="entry name" value="YicC-like_N"/>
    <property type="match status" value="1"/>
</dbReference>
<evidence type="ECO:0000256" key="3">
    <source>
        <dbReference type="ARBA" id="ARBA00022759"/>
    </source>
</evidence>
<dbReference type="InterPro" id="IPR013551">
    <property type="entry name" value="YicC-like_C"/>
</dbReference>
<dbReference type="InterPro" id="IPR013527">
    <property type="entry name" value="YicC-like_N"/>
</dbReference>
<dbReference type="STRING" id="640081.Dsui_0497"/>
<evidence type="ECO:0000259" key="6">
    <source>
        <dbReference type="Pfam" id="PF03755"/>
    </source>
</evidence>
<evidence type="ECO:0000256" key="5">
    <source>
        <dbReference type="ARBA" id="ARBA00035648"/>
    </source>
</evidence>
<name>G8QFA1_AZOOP</name>
<dbReference type="NCBIfam" id="TIGR00255">
    <property type="entry name" value="YicC/YloC family endoribonuclease"/>
    <property type="match status" value="1"/>
</dbReference>
<dbReference type="KEGG" id="dsu:Dsui_0497"/>
<dbReference type="EMBL" id="CP003153">
    <property type="protein sequence ID" value="AEV24911.1"/>
    <property type="molecule type" value="Genomic_DNA"/>
</dbReference>
<dbReference type="GO" id="GO:0004521">
    <property type="term" value="F:RNA endonuclease activity"/>
    <property type="evidence" value="ECO:0007669"/>
    <property type="project" value="InterPro"/>
</dbReference>
<proteinExistence type="inferred from homology"/>
<evidence type="ECO:0000256" key="4">
    <source>
        <dbReference type="ARBA" id="ARBA00022801"/>
    </source>
</evidence>
<feature type="domain" description="Endoribonuclease YicC-like N-terminal" evidence="6">
    <location>
        <begin position="2"/>
        <end position="154"/>
    </location>
</feature>
<dbReference type="AlphaFoldDB" id="G8QFA1"/>
<evidence type="ECO:0000313" key="8">
    <source>
        <dbReference type="EMBL" id="AEV24911.1"/>
    </source>
</evidence>
<dbReference type="HOGENOM" id="CLU_076609_2_0_4"/>
<evidence type="ECO:0000256" key="1">
    <source>
        <dbReference type="ARBA" id="ARBA00001968"/>
    </source>
</evidence>
<protein>
    <submittedName>
        <fullName evidence="8">TIGR00255 family protein</fullName>
    </submittedName>
</protein>